<dbReference type="Pfam" id="PF06580">
    <property type="entry name" value="His_kinase"/>
    <property type="match status" value="1"/>
</dbReference>
<dbReference type="InterPro" id="IPR003594">
    <property type="entry name" value="HATPase_dom"/>
</dbReference>
<evidence type="ECO:0000256" key="1">
    <source>
        <dbReference type="ARBA" id="ARBA00000085"/>
    </source>
</evidence>
<evidence type="ECO:0000313" key="12">
    <source>
        <dbReference type="Proteomes" id="UP000294682"/>
    </source>
</evidence>
<dbReference type="PRINTS" id="PR00344">
    <property type="entry name" value="BCTRLSENSOR"/>
</dbReference>
<proteinExistence type="predicted"/>
<gene>
    <name evidence="11" type="ORF">EDD78_1122</name>
</gene>
<accession>A0A9X8UH73</accession>
<keyword evidence="8" id="KW-0812">Transmembrane</keyword>
<dbReference type="AlphaFoldDB" id="A0A9X8UH73"/>
<dbReference type="InterPro" id="IPR003660">
    <property type="entry name" value="HAMP_dom"/>
</dbReference>
<evidence type="ECO:0000256" key="8">
    <source>
        <dbReference type="SAM" id="Phobius"/>
    </source>
</evidence>
<evidence type="ECO:0000313" key="11">
    <source>
        <dbReference type="EMBL" id="TCL41837.1"/>
    </source>
</evidence>
<keyword evidence="5" id="KW-0808">Transferase</keyword>
<evidence type="ECO:0000256" key="2">
    <source>
        <dbReference type="ARBA" id="ARBA00004370"/>
    </source>
</evidence>
<protein>
    <recommendedName>
        <fullName evidence="3">histidine kinase</fullName>
        <ecNumber evidence="3">2.7.13.3</ecNumber>
    </recommendedName>
</protein>
<dbReference type="InterPro" id="IPR050640">
    <property type="entry name" value="Bact_2-comp_sensor_kinase"/>
</dbReference>
<dbReference type="PROSITE" id="PS50885">
    <property type="entry name" value="HAMP"/>
    <property type="match status" value="1"/>
</dbReference>
<keyword evidence="8" id="KW-1133">Transmembrane helix</keyword>
<dbReference type="GO" id="GO:0016020">
    <property type="term" value="C:membrane"/>
    <property type="evidence" value="ECO:0007669"/>
    <property type="project" value="UniProtKB-SubCell"/>
</dbReference>
<sequence>MFHKVFESWSASTTRSKLIISLMIVSIIPLLISQTILFYYYNHTVKEKIMASGVNSVEQTARVLDSWMQDYLDYVLSIISDDTIISATKELMIPDTPNKAIALSQVKREFSAFSSKKPEVAISLLLPDGNNIVFDNDSTRFTVNLWEGQAGLRNEIYSTAIGKAGCTITKTIPDRQFRGQVKNYFHIANKIVDQYTLQELGVIVVTVNEEAVSSLFAQSNEESAYSVVVSGEGDIISAQNKELIGLNTVQDCGALLDILQNPENGVILKDITRTVVPTLSGKRTPTCTVNEIGKAVALTGSVPAAQWYIVNIFSGSYFYSDITTIRNTYWVVSLITLGTIILVVIALSGSLTKSAKSIVAAMERAKGGDLDIQVDIKTKDEMSIVAQTFNEMMVKISSLTNNLREERDRTANAIKNEKDAEIKALTAQINPHFLYNTLDAINWSLIEKEEYEISRMITSLSSILRYSINNKIKIIPLSDEYEWLKKYIYLRQCANNTFNAVIDMDPHIAGCKIYKLLLQPIIENCIDHGFEGYISGGLIKIDFRSYDEDAIEIVIEDNGQGMPEEIVREVMDGSYSHESAHGLGLKNVLSRLHIYYGGDARFNVESTLGKGTTIRLLLPKL</sequence>
<dbReference type="SUPFAM" id="SSF158472">
    <property type="entry name" value="HAMP domain-like"/>
    <property type="match status" value="1"/>
</dbReference>
<keyword evidence="6 11" id="KW-0418">Kinase</keyword>
<comment type="catalytic activity">
    <reaction evidence="1">
        <text>ATP + protein L-histidine = ADP + protein N-phospho-L-histidine.</text>
        <dbReference type="EC" id="2.7.13.3"/>
    </reaction>
</comment>
<organism evidence="11 12">
    <name type="scientific">Harryflintia acetispora</name>
    <dbReference type="NCBI Taxonomy" id="1849041"/>
    <lineage>
        <taxon>Bacteria</taxon>
        <taxon>Bacillati</taxon>
        <taxon>Bacillota</taxon>
        <taxon>Clostridia</taxon>
        <taxon>Eubacteriales</taxon>
        <taxon>Oscillospiraceae</taxon>
        <taxon>Harryflintia</taxon>
    </lineage>
</organism>
<dbReference type="PANTHER" id="PTHR34220:SF7">
    <property type="entry name" value="SENSOR HISTIDINE KINASE YPDA"/>
    <property type="match status" value="1"/>
</dbReference>
<feature type="transmembrane region" description="Helical" evidence="8">
    <location>
        <begin position="329"/>
        <end position="347"/>
    </location>
</feature>
<evidence type="ECO:0000259" key="9">
    <source>
        <dbReference type="PROSITE" id="PS50109"/>
    </source>
</evidence>
<feature type="domain" description="HAMP" evidence="10">
    <location>
        <begin position="349"/>
        <end position="401"/>
    </location>
</feature>
<evidence type="ECO:0000256" key="6">
    <source>
        <dbReference type="ARBA" id="ARBA00022777"/>
    </source>
</evidence>
<dbReference type="SMART" id="SM00387">
    <property type="entry name" value="HATPase_c"/>
    <property type="match status" value="1"/>
</dbReference>
<dbReference type="Proteomes" id="UP000294682">
    <property type="component" value="Unassembled WGS sequence"/>
</dbReference>
<dbReference type="Pfam" id="PF02518">
    <property type="entry name" value="HATPase_c"/>
    <property type="match status" value="1"/>
</dbReference>
<keyword evidence="7" id="KW-0902">Two-component regulatory system</keyword>
<name>A0A9X8UH73_9FIRM</name>
<evidence type="ECO:0000256" key="7">
    <source>
        <dbReference type="ARBA" id="ARBA00023012"/>
    </source>
</evidence>
<keyword evidence="4" id="KW-0597">Phosphoprotein</keyword>
<keyword evidence="12" id="KW-1185">Reference proteome</keyword>
<dbReference type="InterPro" id="IPR036890">
    <property type="entry name" value="HATPase_C_sf"/>
</dbReference>
<dbReference type="GO" id="GO:0000155">
    <property type="term" value="F:phosphorelay sensor kinase activity"/>
    <property type="evidence" value="ECO:0007669"/>
    <property type="project" value="InterPro"/>
</dbReference>
<evidence type="ECO:0000256" key="4">
    <source>
        <dbReference type="ARBA" id="ARBA00022553"/>
    </source>
</evidence>
<feature type="transmembrane region" description="Helical" evidence="8">
    <location>
        <begin position="20"/>
        <end position="41"/>
    </location>
</feature>
<dbReference type="RefSeq" id="WP_165873214.1">
    <property type="nucleotide sequence ID" value="NZ_SLUK01000012.1"/>
</dbReference>
<dbReference type="InterPro" id="IPR010559">
    <property type="entry name" value="Sig_transdc_His_kin_internal"/>
</dbReference>
<dbReference type="Pfam" id="PF00672">
    <property type="entry name" value="HAMP"/>
    <property type="match status" value="1"/>
</dbReference>
<evidence type="ECO:0000256" key="3">
    <source>
        <dbReference type="ARBA" id="ARBA00012438"/>
    </source>
</evidence>
<dbReference type="Gene3D" id="3.30.565.10">
    <property type="entry name" value="Histidine kinase-like ATPase, C-terminal domain"/>
    <property type="match status" value="1"/>
</dbReference>
<evidence type="ECO:0000259" key="10">
    <source>
        <dbReference type="PROSITE" id="PS50885"/>
    </source>
</evidence>
<dbReference type="SMART" id="SM00304">
    <property type="entry name" value="HAMP"/>
    <property type="match status" value="1"/>
</dbReference>
<dbReference type="InterPro" id="IPR005467">
    <property type="entry name" value="His_kinase_dom"/>
</dbReference>
<evidence type="ECO:0000256" key="5">
    <source>
        <dbReference type="ARBA" id="ARBA00022679"/>
    </source>
</evidence>
<dbReference type="Gene3D" id="6.10.340.10">
    <property type="match status" value="1"/>
</dbReference>
<comment type="caution">
    <text evidence="11">The sequence shown here is derived from an EMBL/GenBank/DDBJ whole genome shotgun (WGS) entry which is preliminary data.</text>
</comment>
<dbReference type="PROSITE" id="PS50109">
    <property type="entry name" value="HIS_KIN"/>
    <property type="match status" value="1"/>
</dbReference>
<dbReference type="SUPFAM" id="SSF55874">
    <property type="entry name" value="ATPase domain of HSP90 chaperone/DNA topoisomerase II/histidine kinase"/>
    <property type="match status" value="1"/>
</dbReference>
<feature type="domain" description="Histidine kinase" evidence="9">
    <location>
        <begin position="517"/>
        <end position="621"/>
    </location>
</feature>
<keyword evidence="8" id="KW-0472">Membrane</keyword>
<dbReference type="EC" id="2.7.13.3" evidence="3"/>
<dbReference type="EMBL" id="SLUK01000012">
    <property type="protein sequence ID" value="TCL41837.1"/>
    <property type="molecule type" value="Genomic_DNA"/>
</dbReference>
<dbReference type="CDD" id="cd06225">
    <property type="entry name" value="HAMP"/>
    <property type="match status" value="1"/>
</dbReference>
<comment type="subcellular location">
    <subcellularLocation>
        <location evidence="2">Membrane</location>
    </subcellularLocation>
</comment>
<reference evidence="11 12" key="1">
    <citation type="submission" date="2019-03" db="EMBL/GenBank/DDBJ databases">
        <title>Genomic Encyclopedia of Type Strains, Phase IV (KMG-IV): sequencing the most valuable type-strain genomes for metagenomic binning, comparative biology and taxonomic classification.</title>
        <authorList>
            <person name="Goeker M."/>
        </authorList>
    </citation>
    <scope>NUCLEOTIDE SEQUENCE [LARGE SCALE GENOMIC DNA]</scope>
    <source>
        <strain evidence="11 12">DSM 100433</strain>
    </source>
</reference>
<dbReference type="PANTHER" id="PTHR34220">
    <property type="entry name" value="SENSOR HISTIDINE KINASE YPDA"/>
    <property type="match status" value="1"/>
</dbReference>
<dbReference type="InterPro" id="IPR004358">
    <property type="entry name" value="Sig_transdc_His_kin-like_C"/>
</dbReference>